<sequence length="95" mass="10808">AYGHLTQCRGTRHGSIGEYYAVFIPTKDMQCPCGHRFQTREHIIQSCELYSECRRILLDASKVSTWENLRGEEGIEVIAEFISASGVLTKMGRNR</sequence>
<dbReference type="OrthoDB" id="3230070at2759"/>
<proteinExistence type="predicted"/>
<evidence type="ECO:0000313" key="2">
    <source>
        <dbReference type="Proteomes" id="UP000053593"/>
    </source>
</evidence>
<protein>
    <submittedName>
        <fullName evidence="1">Uncharacterized protein</fullName>
    </submittedName>
</protein>
<evidence type="ECO:0000313" key="1">
    <source>
        <dbReference type="EMBL" id="KIK60878.1"/>
    </source>
</evidence>
<organism evidence="1 2">
    <name type="scientific">Collybiopsis luxurians FD-317 M1</name>
    <dbReference type="NCBI Taxonomy" id="944289"/>
    <lineage>
        <taxon>Eukaryota</taxon>
        <taxon>Fungi</taxon>
        <taxon>Dikarya</taxon>
        <taxon>Basidiomycota</taxon>
        <taxon>Agaricomycotina</taxon>
        <taxon>Agaricomycetes</taxon>
        <taxon>Agaricomycetidae</taxon>
        <taxon>Agaricales</taxon>
        <taxon>Marasmiineae</taxon>
        <taxon>Omphalotaceae</taxon>
        <taxon>Collybiopsis</taxon>
        <taxon>Collybiopsis luxurians</taxon>
    </lineage>
</organism>
<reference evidence="1 2" key="1">
    <citation type="submission" date="2014-04" db="EMBL/GenBank/DDBJ databases">
        <title>Evolutionary Origins and Diversification of the Mycorrhizal Mutualists.</title>
        <authorList>
            <consortium name="DOE Joint Genome Institute"/>
            <consortium name="Mycorrhizal Genomics Consortium"/>
            <person name="Kohler A."/>
            <person name="Kuo A."/>
            <person name="Nagy L.G."/>
            <person name="Floudas D."/>
            <person name="Copeland A."/>
            <person name="Barry K.W."/>
            <person name="Cichocki N."/>
            <person name="Veneault-Fourrey C."/>
            <person name="LaButti K."/>
            <person name="Lindquist E.A."/>
            <person name="Lipzen A."/>
            <person name="Lundell T."/>
            <person name="Morin E."/>
            <person name="Murat C."/>
            <person name="Riley R."/>
            <person name="Ohm R."/>
            <person name="Sun H."/>
            <person name="Tunlid A."/>
            <person name="Henrissat B."/>
            <person name="Grigoriev I.V."/>
            <person name="Hibbett D.S."/>
            <person name="Martin F."/>
        </authorList>
    </citation>
    <scope>NUCLEOTIDE SEQUENCE [LARGE SCALE GENOMIC DNA]</scope>
    <source>
        <strain evidence="1 2">FD-317 M1</strain>
    </source>
</reference>
<feature type="non-terminal residue" evidence="1">
    <location>
        <position position="1"/>
    </location>
</feature>
<feature type="non-terminal residue" evidence="1">
    <location>
        <position position="95"/>
    </location>
</feature>
<dbReference type="HOGENOM" id="CLU_163773_0_0_1"/>
<dbReference type="EMBL" id="KN834773">
    <property type="protein sequence ID" value="KIK60878.1"/>
    <property type="molecule type" value="Genomic_DNA"/>
</dbReference>
<dbReference type="AlphaFoldDB" id="A0A0D0CXD3"/>
<accession>A0A0D0CXD3</accession>
<keyword evidence="2" id="KW-1185">Reference proteome</keyword>
<dbReference type="Proteomes" id="UP000053593">
    <property type="component" value="Unassembled WGS sequence"/>
</dbReference>
<gene>
    <name evidence="1" type="ORF">GYMLUDRAFT_129129</name>
</gene>
<name>A0A0D0CXD3_9AGAR</name>